<dbReference type="PANTHER" id="PTHR38445">
    <property type="entry name" value="HTH-TYPE TRANSCRIPTIONAL REPRESSOR YTRA"/>
    <property type="match status" value="1"/>
</dbReference>
<accession>A0A9D9DVS1</accession>
<dbReference type="CDD" id="cd07377">
    <property type="entry name" value="WHTH_GntR"/>
    <property type="match status" value="1"/>
</dbReference>
<dbReference type="PANTHER" id="PTHR38445:SF6">
    <property type="entry name" value="GNTR-FAMILY TRANSCRIPTIONAL REGULATOR"/>
    <property type="match status" value="1"/>
</dbReference>
<sequence length="122" mass="13977">MNKKFDNNIPIYLQIIDEIKIMIASGSLKLGEKLPSVRELAQNLGVNPNTIQRAFSVLEQEGLVFAERTAGRYITNDEVIVMNLKENLATEELNKFLDYMKKIGFTKEEIIEKIKNSKRSDD</sequence>
<dbReference type="AlphaFoldDB" id="A0A9D9DVS1"/>
<organism evidence="5 6">
    <name type="scientific">Candidatus Fimicola merdigallinarum</name>
    <dbReference type="NCBI Taxonomy" id="2840819"/>
    <lineage>
        <taxon>Bacteria</taxon>
        <taxon>Bacillati</taxon>
        <taxon>Bacillota</taxon>
        <taxon>Clostridia</taxon>
        <taxon>Lachnospirales</taxon>
        <taxon>Lachnospiraceae</taxon>
        <taxon>Lachnospiraceae incertae sedis</taxon>
        <taxon>Candidatus Fimicola</taxon>
    </lineage>
</organism>
<dbReference type="EMBL" id="JADIMX010000128">
    <property type="protein sequence ID" value="MBO8435017.1"/>
    <property type="molecule type" value="Genomic_DNA"/>
</dbReference>
<dbReference type="SMART" id="SM00345">
    <property type="entry name" value="HTH_GNTR"/>
    <property type="match status" value="1"/>
</dbReference>
<protein>
    <submittedName>
        <fullName evidence="5">GntR family transcriptional regulator</fullName>
    </submittedName>
</protein>
<evidence type="ECO:0000256" key="3">
    <source>
        <dbReference type="ARBA" id="ARBA00023163"/>
    </source>
</evidence>
<proteinExistence type="predicted"/>
<keyword evidence="3" id="KW-0804">Transcription</keyword>
<keyword evidence="2" id="KW-0238">DNA-binding</keyword>
<dbReference type="Gene3D" id="1.10.10.10">
    <property type="entry name" value="Winged helix-like DNA-binding domain superfamily/Winged helix DNA-binding domain"/>
    <property type="match status" value="1"/>
</dbReference>
<dbReference type="InterPro" id="IPR036388">
    <property type="entry name" value="WH-like_DNA-bd_sf"/>
</dbReference>
<dbReference type="GO" id="GO:0003677">
    <property type="term" value="F:DNA binding"/>
    <property type="evidence" value="ECO:0007669"/>
    <property type="project" value="UniProtKB-KW"/>
</dbReference>
<evidence type="ECO:0000256" key="1">
    <source>
        <dbReference type="ARBA" id="ARBA00023015"/>
    </source>
</evidence>
<feature type="domain" description="HTH gntR-type" evidence="4">
    <location>
        <begin position="9"/>
        <end position="77"/>
    </location>
</feature>
<keyword evidence="1" id="KW-0805">Transcription regulation</keyword>
<dbReference type="Proteomes" id="UP000823611">
    <property type="component" value="Unassembled WGS sequence"/>
</dbReference>
<evidence type="ECO:0000256" key="2">
    <source>
        <dbReference type="ARBA" id="ARBA00023125"/>
    </source>
</evidence>
<dbReference type="InterPro" id="IPR036390">
    <property type="entry name" value="WH_DNA-bd_sf"/>
</dbReference>
<dbReference type="Pfam" id="PF00392">
    <property type="entry name" value="GntR"/>
    <property type="match status" value="1"/>
</dbReference>
<reference evidence="5" key="2">
    <citation type="journal article" date="2021" name="PeerJ">
        <title>Extensive microbial diversity within the chicken gut microbiome revealed by metagenomics and culture.</title>
        <authorList>
            <person name="Gilroy R."/>
            <person name="Ravi A."/>
            <person name="Getino M."/>
            <person name="Pursley I."/>
            <person name="Horton D.L."/>
            <person name="Alikhan N.F."/>
            <person name="Baker D."/>
            <person name="Gharbi K."/>
            <person name="Hall N."/>
            <person name="Watson M."/>
            <person name="Adriaenssens E.M."/>
            <person name="Foster-Nyarko E."/>
            <person name="Jarju S."/>
            <person name="Secka A."/>
            <person name="Antonio M."/>
            <person name="Oren A."/>
            <person name="Chaudhuri R.R."/>
            <person name="La Ragione R."/>
            <person name="Hildebrand F."/>
            <person name="Pallen M.J."/>
        </authorList>
    </citation>
    <scope>NUCLEOTIDE SEQUENCE</scope>
    <source>
        <strain evidence="5">F6-4510</strain>
    </source>
</reference>
<reference evidence="5" key="1">
    <citation type="submission" date="2020-10" db="EMBL/GenBank/DDBJ databases">
        <authorList>
            <person name="Gilroy R."/>
        </authorList>
    </citation>
    <scope>NUCLEOTIDE SEQUENCE</scope>
    <source>
        <strain evidence="5">F6-4510</strain>
    </source>
</reference>
<dbReference type="PROSITE" id="PS50949">
    <property type="entry name" value="HTH_GNTR"/>
    <property type="match status" value="1"/>
</dbReference>
<evidence type="ECO:0000313" key="5">
    <source>
        <dbReference type="EMBL" id="MBO8435017.1"/>
    </source>
</evidence>
<evidence type="ECO:0000313" key="6">
    <source>
        <dbReference type="Proteomes" id="UP000823611"/>
    </source>
</evidence>
<dbReference type="PRINTS" id="PR00035">
    <property type="entry name" value="HTHGNTR"/>
</dbReference>
<comment type="caution">
    <text evidence="5">The sequence shown here is derived from an EMBL/GenBank/DDBJ whole genome shotgun (WGS) entry which is preliminary data.</text>
</comment>
<dbReference type="GO" id="GO:0003700">
    <property type="term" value="F:DNA-binding transcription factor activity"/>
    <property type="evidence" value="ECO:0007669"/>
    <property type="project" value="InterPro"/>
</dbReference>
<gene>
    <name evidence="5" type="ORF">IAC55_06835</name>
</gene>
<name>A0A9D9DVS1_9FIRM</name>
<evidence type="ECO:0000259" key="4">
    <source>
        <dbReference type="PROSITE" id="PS50949"/>
    </source>
</evidence>
<dbReference type="InterPro" id="IPR000524">
    <property type="entry name" value="Tscrpt_reg_HTH_GntR"/>
</dbReference>
<dbReference type="SUPFAM" id="SSF46785">
    <property type="entry name" value="Winged helix' DNA-binding domain"/>
    <property type="match status" value="1"/>
</dbReference>